<evidence type="ECO:0000256" key="9">
    <source>
        <dbReference type="ARBA" id="ARBA00022833"/>
    </source>
</evidence>
<comment type="caution">
    <text evidence="18">Lacks conserved residue(s) required for the propagation of feature annotation.</text>
</comment>
<keyword evidence="7 18" id="KW-0863">Zinc-finger</keyword>
<keyword evidence="13 18" id="KW-0804">Transcription</keyword>
<comment type="function">
    <text evidence="19">E7 protein has both transforming and trans-activating activities.</text>
</comment>
<evidence type="ECO:0000256" key="2">
    <source>
        <dbReference type="ARBA" id="ARBA00022518"/>
    </source>
</evidence>
<evidence type="ECO:0000256" key="4">
    <source>
        <dbReference type="ARBA" id="ARBA00022581"/>
    </source>
</evidence>
<evidence type="ECO:0000256" key="7">
    <source>
        <dbReference type="ARBA" id="ARBA00022771"/>
    </source>
</evidence>
<keyword evidence="2 18" id="KW-0244">Early protein</keyword>
<evidence type="ECO:0000256" key="13">
    <source>
        <dbReference type="ARBA" id="ARBA00023163"/>
    </source>
</evidence>
<reference evidence="20" key="1">
    <citation type="journal article" date="2018" name="MSphere">
        <title>Metagenomic Discovery of 83 New Human Papillomavirus Types in Patients with Immunodeficiency.</title>
        <authorList>
            <person name="Pastrana D.V."/>
            <person name="Peretti A."/>
            <person name="Welch N.L."/>
            <person name="Borgogna C."/>
            <person name="Olivero C."/>
            <person name="Badolato R."/>
            <person name="Notarangelo L.D."/>
            <person name="Gariglio M."/>
            <person name="FitzGerald P.C."/>
            <person name="McIntosh C.E."/>
            <person name="Reeves J."/>
            <person name="Starrett G.J."/>
            <person name="Bliskovsky V."/>
            <person name="Velez D."/>
            <person name="Brownell I."/>
            <person name="Yarchoan R."/>
            <person name="Wyvill K.M."/>
            <person name="Uldrick T.S."/>
            <person name="Maldarelli F."/>
            <person name="Lisco A."/>
            <person name="Sereti I."/>
            <person name="Gonzalez C.M."/>
            <person name="Androphy E.J."/>
            <person name="McBride A.A."/>
            <person name="Van Doorslaer K."/>
            <person name="Garcia F."/>
            <person name="Dvoretzky I."/>
            <person name="Liu J.S."/>
            <person name="Han J."/>
            <person name="Murphy P.M."/>
            <person name="McDermott D.H."/>
            <person name="Buck C.B."/>
        </authorList>
    </citation>
    <scope>NUCLEOTIDE SEQUENCE</scope>
    <source>
        <strain evidence="20">Beta02_m090c09</strain>
    </source>
</reference>
<dbReference type="GO" id="GO:0006351">
    <property type="term" value="P:DNA-templated transcription"/>
    <property type="evidence" value="ECO:0007669"/>
    <property type="project" value="UniProtKB-UniRule"/>
</dbReference>
<dbReference type="Pfam" id="PF00527">
    <property type="entry name" value="E7"/>
    <property type="match status" value="1"/>
</dbReference>
<keyword evidence="15" id="KW-0922">Interferon antiviral system evasion</keyword>
<keyword evidence="3 18" id="KW-1048">Host nucleus</keyword>
<dbReference type="GO" id="GO:0039645">
    <property type="term" value="P:symbiont-mediated perturbation of host cell cycle G1/S transition checkpoint"/>
    <property type="evidence" value="ECO:0007669"/>
    <property type="project" value="UniProtKB-UniRule"/>
</dbReference>
<keyword evidence="11 18" id="KW-0238">DNA-binding</keyword>
<dbReference type="Gene3D" id="3.30.160.330">
    <property type="match status" value="1"/>
</dbReference>
<evidence type="ECO:0000256" key="6">
    <source>
        <dbReference type="ARBA" id="ARBA00022723"/>
    </source>
</evidence>
<keyword evidence="17 18" id="KW-1078">G1/S host cell cycle checkpoint dysregulation by virus</keyword>
<keyword evidence="16 18" id="KW-0899">Viral immunoevasion</keyword>
<keyword evidence="10 18" id="KW-0805">Transcription regulation</keyword>
<evidence type="ECO:0000256" key="16">
    <source>
        <dbReference type="ARBA" id="ARBA00023280"/>
    </source>
</evidence>
<evidence type="ECO:0000256" key="12">
    <source>
        <dbReference type="ARBA" id="ARBA00023159"/>
    </source>
</evidence>
<evidence type="ECO:0000313" key="20">
    <source>
        <dbReference type="EMBL" id="ATQ38113.1"/>
    </source>
</evidence>
<dbReference type="SUPFAM" id="SSF161234">
    <property type="entry name" value="E7 C-terminal domain-like"/>
    <property type="match status" value="1"/>
</dbReference>
<dbReference type="InterPro" id="IPR000148">
    <property type="entry name" value="Papilloma_E7"/>
</dbReference>
<comment type="PTM">
    <text evidence="18">Highly phosphorylated.</text>
</comment>
<dbReference type="GO" id="GO:0019904">
    <property type="term" value="F:protein domain specific binding"/>
    <property type="evidence" value="ECO:0007669"/>
    <property type="project" value="UniProtKB-UniRule"/>
</dbReference>
<comment type="subunit">
    <text evidence="18">Homodimer. Homooligomer. Interacts with host RB1; this interaction induces dissociation of RB1-E2F1 complex thereby disrupting RB1 activity. Interacts with host EP300; this interaction represses EP300 transcriptional activity. Interacts with protein E2; this interaction inhibits E7 oncogenic activity. Interacts with host TMEM173/STING; this interaction impairs the ability of TMEM173/STING to sense cytosolic DNA and promote the production of type I interferon (IFN-alpha and IFN-beta).</text>
</comment>
<dbReference type="GO" id="GO:0008270">
    <property type="term" value="F:zinc ion binding"/>
    <property type="evidence" value="ECO:0007669"/>
    <property type="project" value="UniProtKB-KW"/>
</dbReference>
<dbReference type="HAMAP" id="MF_04004">
    <property type="entry name" value="PPV_E7"/>
    <property type="match status" value="1"/>
</dbReference>
<name>A0A2D2AKY3_9PAPI</name>
<keyword evidence="8 18" id="KW-1114">Inhibition of host interferon signaling pathway by virus</keyword>
<organism evidence="20">
    <name type="scientific">Betapapillomavirus 2</name>
    <dbReference type="NCBI Taxonomy" id="333924"/>
    <lineage>
        <taxon>Viruses</taxon>
        <taxon>Monodnaviria</taxon>
        <taxon>Shotokuvirae</taxon>
        <taxon>Cossaviricota</taxon>
        <taxon>Papovaviricetes</taxon>
        <taxon>Zurhausenvirales</taxon>
        <taxon>Papillomaviridae</taxon>
        <taxon>Firstpapillomavirinae</taxon>
        <taxon>Betapapillomavirus</taxon>
    </lineage>
</organism>
<dbReference type="GO" id="GO:0003700">
    <property type="term" value="F:DNA-binding transcription factor activity"/>
    <property type="evidence" value="ECO:0007669"/>
    <property type="project" value="UniProtKB-UniRule"/>
</dbReference>
<feature type="short sequence motif" description="Nuclear export signal" evidence="18">
    <location>
        <begin position="73"/>
        <end position="81"/>
    </location>
</feature>
<comment type="domain">
    <text evidence="18">The E7 terminal domain is an intrinsically disordered domain, whose flexibility and conformational transitions confer target adaptability to the oncoprotein. It allows adaptation to a variety of protein targets and exposes the PEST degradation sequence that regulates its turnover in the cell.</text>
</comment>
<accession>A0A2D2AKY3</accession>
<evidence type="ECO:0000256" key="3">
    <source>
        <dbReference type="ARBA" id="ARBA00022562"/>
    </source>
</evidence>
<evidence type="ECO:0000256" key="1">
    <source>
        <dbReference type="ARBA" id="ARBA00022504"/>
    </source>
</evidence>
<evidence type="ECO:0000256" key="10">
    <source>
        <dbReference type="ARBA" id="ARBA00023015"/>
    </source>
</evidence>
<dbReference type="Proteomes" id="UP000289744">
    <property type="component" value="Segment"/>
</dbReference>
<dbReference type="GO" id="GO:0030430">
    <property type="term" value="C:host cell cytoplasm"/>
    <property type="evidence" value="ECO:0007669"/>
    <property type="project" value="UniProtKB-SubCell"/>
</dbReference>
<dbReference type="PIRSF" id="PIRSF003407">
    <property type="entry name" value="Papvi_E7"/>
    <property type="match status" value="1"/>
</dbReference>
<keyword evidence="4 18" id="KW-0945">Host-virus interaction</keyword>
<evidence type="ECO:0000256" key="11">
    <source>
        <dbReference type="ARBA" id="ARBA00023125"/>
    </source>
</evidence>
<dbReference type="GO" id="GO:0039502">
    <property type="term" value="P:symbiont-mediated suppression of host type I interferon-mediated signaling pathway"/>
    <property type="evidence" value="ECO:0007669"/>
    <property type="project" value="UniProtKB-UniRule"/>
</dbReference>
<evidence type="ECO:0000256" key="15">
    <source>
        <dbReference type="ARBA" id="ARBA00023258"/>
    </source>
</evidence>
<keyword evidence="12 18" id="KW-0010">Activator</keyword>
<evidence type="ECO:0000256" key="5">
    <source>
        <dbReference type="ARBA" id="ARBA00022632"/>
    </source>
</evidence>
<gene>
    <name evidence="18 20" type="primary">E7</name>
</gene>
<comment type="function">
    <text evidence="18">Plays a role in viral genome replication by driving entry of quiescent cells into the cell cycle. Stimulation of progression from G1 to S phase allows the virus to efficiently use the cellular DNA replicating machinery to achieve viral genome replication. E7 protein has both transforming and trans-activating activities. Induces the disassembly of the E2F1 transcription factor from RB1, with subsequent transcriptional activation of E2F1-regulated S-phase genes. Interferes with host histone deacetylation mediated by HDAC1 and HDAC2, leading to transcription activation. Plays also a role in the inhibition of both antiviral and antiproliferative functions of host interferon alpha. Interaction with host TMEM173/STING impairs the ability of TMEM173/STING to sense cytosolic DNA and promote the production of type I interferon (IFN-alpha and IFN-beta).</text>
</comment>
<evidence type="ECO:0000256" key="18">
    <source>
        <dbReference type="HAMAP-Rule" id="MF_04004"/>
    </source>
</evidence>
<sequence>MIGKQATLCDIVLEELVLPIDLHCNEELPDLPEEVEESVAEEVPVYTPYKIVVFCGGCDTKLKIFVLATDTTIRDFQELLLGDLKLVCPSCREEIRNGGR</sequence>
<keyword evidence="14 18" id="KW-1035">Host cytoplasm</keyword>
<keyword evidence="9 18" id="KW-0862">Zinc</keyword>
<keyword evidence="6 18" id="KW-0479">Metal-binding</keyword>
<protein>
    <recommendedName>
        <fullName evidence="18 19">Protein E7</fullName>
    </recommendedName>
</protein>
<feature type="short sequence motif" description="LXCXE motif; interaction with host RB1 and TMEM173/STING" evidence="18">
    <location>
        <begin position="22"/>
        <end position="26"/>
    </location>
</feature>
<evidence type="ECO:0000256" key="8">
    <source>
        <dbReference type="ARBA" id="ARBA00022830"/>
    </source>
</evidence>
<dbReference type="GO" id="GO:0003677">
    <property type="term" value="F:DNA binding"/>
    <property type="evidence" value="ECO:0007669"/>
    <property type="project" value="UniProtKB-UniRule"/>
</dbReference>
<feature type="zinc finger region" evidence="18">
    <location>
        <begin position="55"/>
        <end position="91"/>
    </location>
</feature>
<dbReference type="EMBL" id="MF588681">
    <property type="protein sequence ID" value="ATQ38113.1"/>
    <property type="molecule type" value="Genomic_DNA"/>
</dbReference>
<dbReference type="GO" id="GO:0052170">
    <property type="term" value="P:symbiont-mediated suppression of host innate immune response"/>
    <property type="evidence" value="ECO:0007669"/>
    <property type="project" value="UniProtKB-KW"/>
</dbReference>
<keyword evidence="5 18" id="KW-1090">Inhibition of host innate immune response by virus</keyword>
<evidence type="ECO:0000256" key="17">
    <source>
        <dbReference type="ARBA" id="ARBA00023309"/>
    </source>
</evidence>
<comment type="subcellular location">
    <subcellularLocation>
        <location evidence="18">Host cytoplasm</location>
    </subcellularLocation>
    <subcellularLocation>
        <location evidence="18">Host nucleus</location>
    </subcellularLocation>
    <text evidence="18">Predominantly found in the host nucleus.</text>
</comment>
<dbReference type="GO" id="GO:0042025">
    <property type="term" value="C:host cell nucleus"/>
    <property type="evidence" value="ECO:0007669"/>
    <property type="project" value="UniProtKB-SubCell"/>
</dbReference>
<keyword evidence="1 18" id="KW-1121">Modulation of host cell cycle by virus</keyword>
<evidence type="ECO:0000256" key="14">
    <source>
        <dbReference type="ARBA" id="ARBA00023200"/>
    </source>
</evidence>
<comment type="similarity">
    <text evidence="18 19">Belongs to the papillomaviridae E7 protein family.</text>
</comment>
<evidence type="ECO:0000256" key="19">
    <source>
        <dbReference type="PIRNR" id="PIRNR003407"/>
    </source>
</evidence>
<proteinExistence type="inferred from homology"/>